<dbReference type="Proteomes" id="UP000027982">
    <property type="component" value="Chromosome"/>
</dbReference>
<dbReference type="InterPro" id="IPR014784">
    <property type="entry name" value="Cu2_ascorb_mOase-like_C"/>
</dbReference>
<dbReference type="HOGENOM" id="CLU_039620_0_0_0"/>
<sequence>MKSVTLLLGATAGAVFAFGATTANHPLKVDRKARKVTYAKDVAPILNERCVTCHRPGEVAPFSLIGYENARKWSGMTSAVAAKGVMPPWKAVHGFGEFRDENRLSDDQKEILKLWHDQGAPRGDRKKEPATPTFAGNEWTLGAPDMVLQSEKPFKLRAEGTDLYRNFVVHNDSTTPIYVNGIDIRPGNKKIVHHVITFLDGGHNGRRLEAKLADGQEGYTTSGGGVGFNPTGSLGGWAPGVRGRHTPDGTAFVVPAGTDFVLQIHYHPSGKPEEDQTKVGLYTSKEPPQKPIQLMWIFNFKVDIPAGEKEYKLRREFTIPADATMYTVMPHMHLLGKSMKSWLELPDGTTKPLVYVDDWDFNWQLNYVFKEPIHVPKGTKQIVEAVYDNSATNPRNPNNPPQRVTWGEATTDEMFLLIDAYTLDK</sequence>
<dbReference type="SUPFAM" id="SSF49742">
    <property type="entry name" value="PHM/PNGase F"/>
    <property type="match status" value="2"/>
</dbReference>
<dbReference type="Gene3D" id="2.60.120.310">
    <property type="entry name" value="Copper type II, ascorbate-dependent monooxygenase, N-terminal domain"/>
    <property type="match status" value="1"/>
</dbReference>
<reference evidence="4 5" key="1">
    <citation type="journal article" date="2014" name="PLoS ONE">
        <title>The first complete genome sequence of the class fimbriimonadia in the phylum armatimonadetes.</title>
        <authorList>
            <person name="Hu Z.Y."/>
            <person name="Wang Y.Z."/>
            <person name="Im W.T."/>
            <person name="Wang S.Y."/>
            <person name="Zhao G.P."/>
            <person name="Zheng H.J."/>
            <person name="Quan Z.X."/>
        </authorList>
    </citation>
    <scope>NUCLEOTIDE SEQUENCE [LARGE SCALE GENOMIC DNA]</scope>
    <source>
        <strain evidence="4">Gsoil 348</strain>
    </source>
</reference>
<dbReference type="STRING" id="661478.OP10G_4607"/>
<evidence type="ECO:0000256" key="3">
    <source>
        <dbReference type="SAM" id="SignalP"/>
    </source>
</evidence>
<accession>A0A068NYA8</accession>
<feature type="region of interest" description="Disordered" evidence="2">
    <location>
        <begin position="117"/>
        <end position="138"/>
    </location>
</feature>
<dbReference type="GO" id="GO:0016715">
    <property type="term" value="F:oxidoreductase activity, acting on paired donors, with incorporation or reduction of molecular oxygen, reduced ascorbate as one donor, and incorporation of one atom of oxygen"/>
    <property type="evidence" value="ECO:0007669"/>
    <property type="project" value="InterPro"/>
</dbReference>
<evidence type="ECO:0000256" key="1">
    <source>
        <dbReference type="ARBA" id="ARBA00023157"/>
    </source>
</evidence>
<dbReference type="OrthoDB" id="9786191at2"/>
<keyword evidence="3" id="KW-0732">Signal</keyword>
<proteinExistence type="predicted"/>
<gene>
    <name evidence="4" type="ORF">OP10G_4607</name>
</gene>
<keyword evidence="5" id="KW-1185">Reference proteome</keyword>
<dbReference type="KEGG" id="fgi:OP10G_4607"/>
<dbReference type="eggNOG" id="COG0526">
    <property type="taxonomic scope" value="Bacteria"/>
</dbReference>
<keyword evidence="1" id="KW-1015">Disulfide bond</keyword>
<dbReference type="InterPro" id="IPR036939">
    <property type="entry name" value="Cu2_ascorb_mOase_N_sf"/>
</dbReference>
<feature type="chain" id="PRO_5001654342" evidence="3">
    <location>
        <begin position="18"/>
        <end position="425"/>
    </location>
</feature>
<evidence type="ECO:0000256" key="2">
    <source>
        <dbReference type="SAM" id="MobiDB-lite"/>
    </source>
</evidence>
<name>A0A068NYA8_FIMGI</name>
<dbReference type="GO" id="GO:0005507">
    <property type="term" value="F:copper ion binding"/>
    <property type="evidence" value="ECO:0007669"/>
    <property type="project" value="InterPro"/>
</dbReference>
<dbReference type="Gene3D" id="2.60.120.230">
    <property type="match status" value="1"/>
</dbReference>
<dbReference type="EMBL" id="CP007139">
    <property type="protein sequence ID" value="AIE87975.1"/>
    <property type="molecule type" value="Genomic_DNA"/>
</dbReference>
<protein>
    <submittedName>
        <fullName evidence="4">Alkyl hydroperoxide reductase/ Thiol specific antioxidant/ Mal allergen</fullName>
    </submittedName>
</protein>
<feature type="signal peptide" evidence="3">
    <location>
        <begin position="1"/>
        <end position="17"/>
    </location>
</feature>
<dbReference type="RefSeq" id="WP_052547932.1">
    <property type="nucleotide sequence ID" value="NZ_CP007139.1"/>
</dbReference>
<organism evidence="4 5">
    <name type="scientific">Fimbriimonas ginsengisoli Gsoil 348</name>
    <dbReference type="NCBI Taxonomy" id="661478"/>
    <lineage>
        <taxon>Bacteria</taxon>
        <taxon>Bacillati</taxon>
        <taxon>Armatimonadota</taxon>
        <taxon>Fimbriimonadia</taxon>
        <taxon>Fimbriimonadales</taxon>
        <taxon>Fimbriimonadaceae</taxon>
        <taxon>Fimbriimonas</taxon>
    </lineage>
</organism>
<evidence type="ECO:0000313" key="5">
    <source>
        <dbReference type="Proteomes" id="UP000027982"/>
    </source>
</evidence>
<evidence type="ECO:0000313" key="4">
    <source>
        <dbReference type="EMBL" id="AIE87975.1"/>
    </source>
</evidence>
<dbReference type="AlphaFoldDB" id="A0A068NYA8"/>
<dbReference type="InterPro" id="IPR008977">
    <property type="entry name" value="PHM/PNGase_F_dom_sf"/>
</dbReference>